<dbReference type="InterPro" id="IPR022611">
    <property type="entry name" value="Phage_T7_5.5"/>
</dbReference>
<gene>
    <name evidence="1" type="ORF">EMP27_35</name>
</gene>
<accession>A0A5B9NK85</accession>
<evidence type="ECO:0000313" key="1">
    <source>
        <dbReference type="EMBL" id="QEG11881.1"/>
    </source>
</evidence>
<dbReference type="EMBL" id="MN013074">
    <property type="protein sequence ID" value="QEG11881.1"/>
    <property type="molecule type" value="Genomic_DNA"/>
</dbReference>
<name>A0A5B9NK85_9CAUD</name>
<protein>
    <submittedName>
        <fullName evidence="1">Putative HNS binding protein</fullName>
    </submittedName>
</protein>
<keyword evidence="2" id="KW-1185">Reference proteome</keyword>
<sequence>MAMTKKFKVSFDVTAKMPSDVQATIEKDILHLCKQVGSGAIVPDGKQKEMIVQLLTHGMEGVMTFMVRTSFREAIKDMHEEYSDKDCFKLSPATVREVFK</sequence>
<organism evidence="1 2">
    <name type="scientific">Klebsiella phage vB_KpnP_Emp27</name>
    <dbReference type="NCBI Taxonomy" id="2591364"/>
    <lineage>
        <taxon>Viruses</taxon>
        <taxon>Duplodnaviria</taxon>
        <taxon>Heunggongvirae</taxon>
        <taxon>Uroviricota</taxon>
        <taxon>Caudoviricetes</taxon>
        <taxon>Autographivirales</taxon>
        <taxon>Autotranscriptaviridae</taxon>
        <taxon>Studiervirinae</taxon>
        <taxon>Teetrevirus</taxon>
        <taxon>Teetrevirus Emp27</taxon>
    </lineage>
</organism>
<proteinExistence type="predicted"/>
<evidence type="ECO:0000313" key="2">
    <source>
        <dbReference type="Proteomes" id="UP000324197"/>
    </source>
</evidence>
<reference evidence="1 2" key="1">
    <citation type="submission" date="2019-05" db="EMBL/GenBank/DDBJ databases">
        <authorList>
            <person name="Potts E."/>
            <person name="Thurgood T.L."/>
            <person name="Sharma R."/>
            <person name="Handoko Y."/>
            <person name="Kruger J.L."/>
            <person name="Thompson D.W."/>
            <person name="Arens D.K."/>
            <person name="Grose J.H."/>
        </authorList>
    </citation>
    <scope>NUCLEOTIDE SEQUENCE [LARGE SCALE GENOMIC DNA]</scope>
</reference>
<dbReference type="Proteomes" id="UP000324197">
    <property type="component" value="Genome"/>
</dbReference>
<dbReference type="Pfam" id="PF11247">
    <property type="entry name" value="Phage_T7_55"/>
    <property type="match status" value="1"/>
</dbReference>